<dbReference type="Gene3D" id="2.130.10.10">
    <property type="entry name" value="YVTN repeat-like/Quinoprotein amine dehydrogenase"/>
    <property type="match status" value="2"/>
</dbReference>
<gene>
    <name evidence="12" type="ORF">GP486_003691</name>
</gene>
<dbReference type="InterPro" id="IPR015943">
    <property type="entry name" value="WD40/YVTN_repeat-like_dom_sf"/>
</dbReference>
<comment type="pathway">
    <text evidence="3">tRNA modification; 5-methoxycarbonylmethyl-2-thiouridine-tRNA biosynthesis.</text>
</comment>
<keyword evidence="13" id="KW-1185">Reference proteome</keyword>
<dbReference type="GO" id="GO:0002098">
    <property type="term" value="P:tRNA wobble uridine modification"/>
    <property type="evidence" value="ECO:0007669"/>
    <property type="project" value="InterPro"/>
</dbReference>
<dbReference type="Proteomes" id="UP000750711">
    <property type="component" value="Unassembled WGS sequence"/>
</dbReference>
<evidence type="ECO:0000256" key="9">
    <source>
        <dbReference type="ARBA" id="ARBA00022737"/>
    </source>
</evidence>
<evidence type="ECO:0000256" key="7">
    <source>
        <dbReference type="ARBA" id="ARBA00022574"/>
    </source>
</evidence>
<dbReference type="EMBL" id="JAGHQM010000520">
    <property type="protein sequence ID" value="KAH0559788.1"/>
    <property type="molecule type" value="Genomic_DNA"/>
</dbReference>
<keyword evidence="7 11" id="KW-0853">WD repeat</keyword>
<evidence type="ECO:0000256" key="1">
    <source>
        <dbReference type="ARBA" id="ARBA00004123"/>
    </source>
</evidence>
<name>A0A9P8LCK8_9PEZI</name>
<protein>
    <recommendedName>
        <fullName evidence="5">Elongator complex protein 2</fullName>
    </recommendedName>
</protein>
<evidence type="ECO:0000256" key="11">
    <source>
        <dbReference type="PROSITE-ProRule" id="PRU00221"/>
    </source>
</evidence>
<dbReference type="PROSITE" id="PS50082">
    <property type="entry name" value="WD_REPEATS_2"/>
    <property type="match status" value="2"/>
</dbReference>
<comment type="similarity">
    <text evidence="4">Belongs to the WD repeat ELP2 family.</text>
</comment>
<evidence type="ECO:0000313" key="12">
    <source>
        <dbReference type="EMBL" id="KAH0559788.1"/>
    </source>
</evidence>
<reference evidence="12" key="1">
    <citation type="submission" date="2021-03" db="EMBL/GenBank/DDBJ databases">
        <title>Comparative genomics and phylogenomic investigation of the class Geoglossomycetes provide insights into ecological specialization and systematics.</title>
        <authorList>
            <person name="Melie T."/>
            <person name="Pirro S."/>
            <person name="Miller A.N."/>
            <person name="Quandt A."/>
        </authorList>
    </citation>
    <scope>NUCLEOTIDE SEQUENCE</scope>
    <source>
        <strain evidence="12">CAQ_001_2017</strain>
    </source>
</reference>
<organism evidence="12 13">
    <name type="scientific">Trichoglossum hirsutum</name>
    <dbReference type="NCBI Taxonomy" id="265104"/>
    <lineage>
        <taxon>Eukaryota</taxon>
        <taxon>Fungi</taxon>
        <taxon>Dikarya</taxon>
        <taxon>Ascomycota</taxon>
        <taxon>Pezizomycotina</taxon>
        <taxon>Geoglossomycetes</taxon>
        <taxon>Geoglossales</taxon>
        <taxon>Geoglossaceae</taxon>
        <taxon>Trichoglossum</taxon>
    </lineage>
</organism>
<sequence>MPDLNRLDQTTRLYAEWRRGQKCSWHEFSRPQIHGYDLNCVDSLGSSQFISGADEKLLRVFEEPKTIARLLQRLCGINELRSEELPDAANIPVLGLSNKAIQAVGDDQLTIVGNGDAQEAVGPNPVVYSSLLELEHPPLEDHLARHTLWPEREKLYGHGYEISAVTTSYDGTLVATACKASSIDHAVIRLFDTKEWHEIKPPLAAHSLTVTSLRFSEDDRHLLSAGRDRQWSVFKRDSNQGAIYKLSTSNPKAHSRMILDAAWAPVQTGRIFATAGRDKLVKIWEYQESAFICNHTIISLVPVTAVDFLQVLVSSMLCLAYGTEDGGINVYGSNLESLAFTKLLALDMSITPSKAITQLSWRQQRLSQMAKGDDEAETDAALKQAKFELAVASEDSSLRIYSITNLGS</sequence>
<accession>A0A9P8LCK8</accession>
<feature type="repeat" description="WD" evidence="11">
    <location>
        <begin position="203"/>
        <end position="244"/>
    </location>
</feature>
<evidence type="ECO:0000256" key="8">
    <source>
        <dbReference type="ARBA" id="ARBA00022694"/>
    </source>
</evidence>
<evidence type="ECO:0000256" key="4">
    <source>
        <dbReference type="ARBA" id="ARBA00005881"/>
    </source>
</evidence>
<evidence type="ECO:0000256" key="6">
    <source>
        <dbReference type="ARBA" id="ARBA00022490"/>
    </source>
</evidence>
<keyword evidence="8" id="KW-0819">tRNA processing</keyword>
<keyword evidence="10" id="KW-0539">Nucleus</keyword>
<dbReference type="InterPro" id="IPR037289">
    <property type="entry name" value="Elp2"/>
</dbReference>
<dbReference type="SUPFAM" id="SSF50978">
    <property type="entry name" value="WD40 repeat-like"/>
    <property type="match status" value="1"/>
</dbReference>
<dbReference type="AlphaFoldDB" id="A0A9P8LCK8"/>
<evidence type="ECO:0000256" key="2">
    <source>
        <dbReference type="ARBA" id="ARBA00004496"/>
    </source>
</evidence>
<dbReference type="InterPro" id="IPR001680">
    <property type="entry name" value="WD40_rpt"/>
</dbReference>
<comment type="subcellular location">
    <subcellularLocation>
        <location evidence="2">Cytoplasm</location>
    </subcellularLocation>
    <subcellularLocation>
        <location evidence="1">Nucleus</location>
    </subcellularLocation>
</comment>
<dbReference type="PANTHER" id="PTHR44111">
    <property type="entry name" value="ELONGATOR COMPLEX PROTEIN 2"/>
    <property type="match status" value="1"/>
</dbReference>
<evidence type="ECO:0000256" key="5">
    <source>
        <dbReference type="ARBA" id="ARBA00020267"/>
    </source>
</evidence>
<dbReference type="SMART" id="SM00320">
    <property type="entry name" value="WD40"/>
    <property type="match status" value="5"/>
</dbReference>
<dbReference type="PANTHER" id="PTHR44111:SF1">
    <property type="entry name" value="ELONGATOR COMPLEX PROTEIN 2"/>
    <property type="match status" value="1"/>
</dbReference>
<dbReference type="GO" id="GO:0033588">
    <property type="term" value="C:elongator holoenzyme complex"/>
    <property type="evidence" value="ECO:0007669"/>
    <property type="project" value="InterPro"/>
</dbReference>
<evidence type="ECO:0000313" key="13">
    <source>
        <dbReference type="Proteomes" id="UP000750711"/>
    </source>
</evidence>
<feature type="repeat" description="WD" evidence="11">
    <location>
        <begin position="251"/>
        <end position="294"/>
    </location>
</feature>
<dbReference type="Pfam" id="PF00400">
    <property type="entry name" value="WD40"/>
    <property type="match status" value="3"/>
</dbReference>
<dbReference type="GO" id="GO:0005737">
    <property type="term" value="C:cytoplasm"/>
    <property type="evidence" value="ECO:0007669"/>
    <property type="project" value="UniProtKB-SubCell"/>
</dbReference>
<dbReference type="FunFam" id="2.130.10.10:FF:000400">
    <property type="entry name" value="Elongator acetyltransferase complex subunit 2"/>
    <property type="match status" value="1"/>
</dbReference>
<dbReference type="GO" id="GO:0005634">
    <property type="term" value="C:nucleus"/>
    <property type="evidence" value="ECO:0007669"/>
    <property type="project" value="UniProtKB-SubCell"/>
</dbReference>
<keyword evidence="6" id="KW-0963">Cytoplasm</keyword>
<comment type="caution">
    <text evidence="12">The sequence shown here is derived from an EMBL/GenBank/DDBJ whole genome shotgun (WGS) entry which is preliminary data.</text>
</comment>
<keyword evidence="9" id="KW-0677">Repeat</keyword>
<evidence type="ECO:0000256" key="3">
    <source>
        <dbReference type="ARBA" id="ARBA00005043"/>
    </source>
</evidence>
<proteinExistence type="inferred from homology"/>
<dbReference type="InterPro" id="IPR036322">
    <property type="entry name" value="WD40_repeat_dom_sf"/>
</dbReference>
<evidence type="ECO:0000256" key="10">
    <source>
        <dbReference type="ARBA" id="ARBA00023242"/>
    </source>
</evidence>